<evidence type="ECO:0000256" key="3">
    <source>
        <dbReference type="ARBA" id="ARBA00022801"/>
    </source>
</evidence>
<feature type="compositionally biased region" description="Basic and acidic residues" evidence="5">
    <location>
        <begin position="248"/>
        <end position="258"/>
    </location>
</feature>
<gene>
    <name evidence="7" type="ORF">PV06_05983</name>
</gene>
<evidence type="ECO:0000256" key="1">
    <source>
        <dbReference type="ARBA" id="ARBA00005234"/>
    </source>
</evidence>
<dbReference type="PANTHER" id="PTHR46468">
    <property type="entry name" value="SENTRIN-SPECIFIC PROTEASE 8"/>
    <property type="match status" value="1"/>
</dbReference>
<dbReference type="PROSITE" id="PS50600">
    <property type="entry name" value="ULP_PROTEASE"/>
    <property type="match status" value="1"/>
</dbReference>
<dbReference type="InterPro" id="IPR044613">
    <property type="entry name" value="Nep1/2-like"/>
</dbReference>
<accession>A0A0D2DHF9</accession>
<dbReference type="AlphaFoldDB" id="A0A0D2DHF9"/>
<evidence type="ECO:0000259" key="6">
    <source>
        <dbReference type="PROSITE" id="PS50600"/>
    </source>
</evidence>
<keyword evidence="2" id="KW-0645">Protease</keyword>
<evidence type="ECO:0000313" key="7">
    <source>
        <dbReference type="EMBL" id="KIW42428.1"/>
    </source>
</evidence>
<dbReference type="STRING" id="215243.A0A0D2DHF9"/>
<reference evidence="7 8" key="1">
    <citation type="submission" date="2015-01" db="EMBL/GenBank/DDBJ databases">
        <title>The Genome Sequence of Exophiala oligosperma CBS72588.</title>
        <authorList>
            <consortium name="The Broad Institute Genomics Platform"/>
            <person name="Cuomo C."/>
            <person name="de Hoog S."/>
            <person name="Gorbushina A."/>
            <person name="Stielow B."/>
            <person name="Teixiera M."/>
            <person name="Abouelleil A."/>
            <person name="Chapman S.B."/>
            <person name="Priest M."/>
            <person name="Young S.K."/>
            <person name="Wortman J."/>
            <person name="Nusbaum C."/>
            <person name="Birren B."/>
        </authorList>
    </citation>
    <scope>NUCLEOTIDE SEQUENCE [LARGE SCALE GENOMIC DNA]</scope>
    <source>
        <strain evidence="7 8">CBS 72588</strain>
    </source>
</reference>
<keyword evidence="8" id="KW-1185">Reference proteome</keyword>
<proteinExistence type="inferred from homology"/>
<dbReference type="HOGENOM" id="CLU_043678_1_2_1"/>
<dbReference type="SUPFAM" id="SSF54001">
    <property type="entry name" value="Cysteine proteinases"/>
    <property type="match status" value="1"/>
</dbReference>
<dbReference type="GO" id="GO:0008234">
    <property type="term" value="F:cysteine-type peptidase activity"/>
    <property type="evidence" value="ECO:0007669"/>
    <property type="project" value="UniProtKB-KW"/>
</dbReference>
<protein>
    <recommendedName>
        <fullName evidence="6">Ubiquitin-like protease family profile domain-containing protein</fullName>
    </recommendedName>
</protein>
<evidence type="ECO:0000256" key="4">
    <source>
        <dbReference type="ARBA" id="ARBA00022807"/>
    </source>
</evidence>
<dbReference type="OrthoDB" id="5065855at2759"/>
<dbReference type="InterPro" id="IPR003653">
    <property type="entry name" value="Peptidase_C48_C"/>
</dbReference>
<feature type="region of interest" description="Disordered" evidence="5">
    <location>
        <begin position="248"/>
        <end position="284"/>
    </location>
</feature>
<comment type="similarity">
    <text evidence="1">Belongs to the peptidase C48 family.</text>
</comment>
<dbReference type="GO" id="GO:0006508">
    <property type="term" value="P:proteolysis"/>
    <property type="evidence" value="ECO:0007669"/>
    <property type="project" value="UniProtKB-KW"/>
</dbReference>
<evidence type="ECO:0000256" key="2">
    <source>
        <dbReference type="ARBA" id="ARBA00022670"/>
    </source>
</evidence>
<dbReference type="VEuPathDB" id="FungiDB:PV06_05983"/>
<evidence type="ECO:0000313" key="8">
    <source>
        <dbReference type="Proteomes" id="UP000053342"/>
    </source>
</evidence>
<evidence type="ECO:0000256" key="5">
    <source>
        <dbReference type="SAM" id="MobiDB-lite"/>
    </source>
</evidence>
<feature type="domain" description="Ubiquitin-like protease family profile" evidence="6">
    <location>
        <begin position="31"/>
        <end position="211"/>
    </location>
</feature>
<keyword evidence="3" id="KW-0378">Hydrolase</keyword>
<dbReference type="Proteomes" id="UP000053342">
    <property type="component" value="Unassembled WGS sequence"/>
</dbReference>
<organism evidence="7 8">
    <name type="scientific">Exophiala oligosperma</name>
    <dbReference type="NCBI Taxonomy" id="215243"/>
    <lineage>
        <taxon>Eukaryota</taxon>
        <taxon>Fungi</taxon>
        <taxon>Dikarya</taxon>
        <taxon>Ascomycota</taxon>
        <taxon>Pezizomycotina</taxon>
        <taxon>Eurotiomycetes</taxon>
        <taxon>Chaetothyriomycetidae</taxon>
        <taxon>Chaetothyriales</taxon>
        <taxon>Herpotrichiellaceae</taxon>
        <taxon>Exophiala</taxon>
    </lineage>
</organism>
<dbReference type="InterPro" id="IPR038765">
    <property type="entry name" value="Papain-like_cys_pep_sf"/>
</dbReference>
<dbReference type="GeneID" id="27358057"/>
<dbReference type="RefSeq" id="XP_016262644.1">
    <property type="nucleotide sequence ID" value="XM_016407040.1"/>
</dbReference>
<dbReference type="EMBL" id="KN847336">
    <property type="protein sequence ID" value="KIW42428.1"/>
    <property type="molecule type" value="Genomic_DNA"/>
</dbReference>
<dbReference type="Pfam" id="PF02902">
    <property type="entry name" value="Peptidase_C48"/>
    <property type="match status" value="1"/>
</dbReference>
<dbReference type="PANTHER" id="PTHR46468:SF1">
    <property type="entry name" value="SENTRIN-SPECIFIC PROTEASE 8"/>
    <property type="match status" value="1"/>
</dbReference>
<dbReference type="GO" id="GO:0000338">
    <property type="term" value="P:protein deneddylation"/>
    <property type="evidence" value="ECO:0007669"/>
    <property type="project" value="TreeGrafter"/>
</dbReference>
<name>A0A0D2DHF9_9EURO</name>
<sequence>MPDLHPFGGRMSRHFGRSLAPEDAYLSYYDIRLTREDISVLKNDWLTDNVIAFWEEYLEREYLVNFKHSHIVLLRPTMSFMLMQTPDPRTIKVRLRRRRRRRRVRADIRTQDALPDLTNISHIFLPINDNHAVNVAEGGTHWSLLLVSIVDGVAFHYDSMPPGNQIEAHHVTQKLSRLINRPLKFIHLHDSPLQDNSSDCGVFVCLNMRHLLLKRLLMVRTDSKVSMSLGGRKVDATAGRKEMLRIIDEFRREGERRRSTSNSPHPGRKSKSPPRIDSPRSREC</sequence>
<dbReference type="Gene3D" id="3.40.395.10">
    <property type="entry name" value="Adenoviral Proteinase, Chain A"/>
    <property type="match status" value="1"/>
</dbReference>
<keyword evidence="4" id="KW-0788">Thiol protease</keyword>
<dbReference type="FunFam" id="3.40.395.10:FF:000008">
    <property type="entry name" value="Ulp1 protease family protein"/>
    <property type="match status" value="1"/>
</dbReference>
<dbReference type="GO" id="GO:0019784">
    <property type="term" value="F:deNEDDylase activity"/>
    <property type="evidence" value="ECO:0007669"/>
    <property type="project" value="InterPro"/>
</dbReference>